<dbReference type="EMBL" id="CP047591">
    <property type="protein sequence ID" value="QHI72092.1"/>
    <property type="molecule type" value="Genomic_DNA"/>
</dbReference>
<proteinExistence type="inferred from homology"/>
<dbReference type="GO" id="GO:0015648">
    <property type="term" value="F:lipid-linked peptidoglycan transporter activity"/>
    <property type="evidence" value="ECO:0007669"/>
    <property type="project" value="UniProtKB-UniRule"/>
</dbReference>
<evidence type="ECO:0000256" key="5">
    <source>
        <dbReference type="ARBA" id="ARBA00022984"/>
    </source>
</evidence>
<gene>
    <name evidence="8 10" type="primary">murJ</name>
    <name evidence="10" type="ORF">Ami3637_06475</name>
</gene>
<dbReference type="GO" id="GO:0034204">
    <property type="term" value="P:lipid translocation"/>
    <property type="evidence" value="ECO:0007669"/>
    <property type="project" value="TreeGrafter"/>
</dbReference>
<feature type="transmembrane region" description="Helical" evidence="8">
    <location>
        <begin position="357"/>
        <end position="379"/>
    </location>
</feature>
<feature type="transmembrane region" description="Helical" evidence="8">
    <location>
        <begin position="490"/>
        <end position="508"/>
    </location>
</feature>
<evidence type="ECO:0000256" key="1">
    <source>
        <dbReference type="ARBA" id="ARBA00004651"/>
    </source>
</evidence>
<sequence>MDDKKLTAATKRETAYRRVAQTAILMVILTLVSKCFGFIRELVMANYFGAGYITDSYVMAQSIPGILLGGIFSAVSTAYMPLFSQIVEKQGNKEGNLFTSYVINLLIILSFLASLMGFFFSDQIVTFLASGFDEQRAQLTSFYIKITFMYVMFSATAGIFDAYLQYKGKFLTPIVSGYALNAMAIIMIIFSAHTSHYYLAFGILLGQVGRLIVVFVVSKRQSFKYFRSIKFNDTIKRISVLAIPVFVSTYIQQINTFVDKTLASGLQVGSVSALYYAMLLVTLITGLTSNVFSTIIYPKLSQANSLGDNEELSYIASAGVNLVLLVTIPFTLGIFAYGGQVVQIVYERGAFDETATALTGSAFLFYGIGLIFIALNDLLMRIYYAIHDMKAPMIYAGIAVVVNIALNLVLVRYMQHNGLALGTSISFATNTVLLVHGIRKRYSYIKLMQSPTKLVKIGLAALISITFSLIVYYGVILPLSYIIYMRLVQIGIAVLSAMIVYIVSLWIFRIDEIIYFTYLIKNKMSKK</sequence>
<comment type="pathway">
    <text evidence="8">Cell wall biogenesis; peptidoglycan biosynthesis.</text>
</comment>
<feature type="transmembrane region" description="Helical" evidence="8">
    <location>
        <begin position="391"/>
        <end position="413"/>
    </location>
</feature>
<feature type="transmembrane region" description="Helical" evidence="8">
    <location>
        <begin position="238"/>
        <end position="254"/>
    </location>
</feature>
<keyword evidence="2 8" id="KW-1003">Cell membrane</keyword>
<feature type="transmembrane region" description="Helical" evidence="8">
    <location>
        <begin position="20"/>
        <end position="39"/>
    </location>
</feature>
<protein>
    <recommendedName>
        <fullName evidence="8">Probable lipid II flippase MurJ</fullName>
    </recommendedName>
</protein>
<dbReference type="PIRSF" id="PIRSF002869">
    <property type="entry name" value="MviN"/>
    <property type="match status" value="1"/>
</dbReference>
<dbReference type="GO" id="GO:0005886">
    <property type="term" value="C:plasma membrane"/>
    <property type="evidence" value="ECO:0007669"/>
    <property type="project" value="UniProtKB-SubCell"/>
</dbReference>
<dbReference type="PRINTS" id="PR01806">
    <property type="entry name" value="VIRFACTRMVIN"/>
</dbReference>
<dbReference type="GO" id="GO:0071555">
    <property type="term" value="P:cell wall organization"/>
    <property type="evidence" value="ECO:0007669"/>
    <property type="project" value="UniProtKB-UniRule"/>
</dbReference>
<dbReference type="PANTHER" id="PTHR47019">
    <property type="entry name" value="LIPID II FLIPPASE MURJ"/>
    <property type="match status" value="1"/>
</dbReference>
<feature type="transmembrane region" description="Helical" evidence="8">
    <location>
        <begin position="312"/>
        <end position="337"/>
    </location>
</feature>
<feature type="transmembrane region" description="Helical" evidence="8">
    <location>
        <begin position="101"/>
        <end position="121"/>
    </location>
</feature>
<feature type="transmembrane region" description="Helical" evidence="8">
    <location>
        <begin position="170"/>
        <end position="190"/>
    </location>
</feature>
<feature type="transmembrane region" description="Helical" evidence="8">
    <location>
        <begin position="59"/>
        <end position="80"/>
    </location>
</feature>
<evidence type="ECO:0000256" key="9">
    <source>
        <dbReference type="PIRNR" id="PIRNR002869"/>
    </source>
</evidence>
<keyword evidence="4 8" id="KW-0133">Cell shape</keyword>
<dbReference type="CDD" id="cd13123">
    <property type="entry name" value="MATE_MurJ_like"/>
    <property type="match status" value="1"/>
</dbReference>
<dbReference type="GO" id="GO:0008360">
    <property type="term" value="P:regulation of cell shape"/>
    <property type="evidence" value="ECO:0007669"/>
    <property type="project" value="UniProtKB-UniRule"/>
</dbReference>
<feature type="transmembrane region" description="Helical" evidence="8">
    <location>
        <begin position="274"/>
        <end position="300"/>
    </location>
</feature>
<keyword evidence="8 9" id="KW-0961">Cell wall biogenesis/degradation</keyword>
<feature type="transmembrane region" description="Helical" evidence="8">
    <location>
        <begin position="419"/>
        <end position="438"/>
    </location>
</feature>
<dbReference type="Pfam" id="PF03023">
    <property type="entry name" value="MurJ"/>
    <property type="match status" value="1"/>
</dbReference>
<keyword evidence="7 8" id="KW-0472">Membrane</keyword>
<evidence type="ECO:0000256" key="4">
    <source>
        <dbReference type="ARBA" id="ARBA00022960"/>
    </source>
</evidence>
<dbReference type="RefSeq" id="WP_162361862.1">
    <property type="nucleotide sequence ID" value="NZ_CP047591.1"/>
</dbReference>
<dbReference type="InterPro" id="IPR004268">
    <property type="entry name" value="MurJ"/>
</dbReference>
<accession>A0A6P1MDJ4</accession>
<name>A0A6P1MDJ4_9FIRM</name>
<evidence type="ECO:0000313" key="11">
    <source>
        <dbReference type="Proteomes" id="UP000463883"/>
    </source>
</evidence>
<comment type="function">
    <text evidence="8 9">Involved in peptidoglycan biosynthesis. Transports lipid-linked peptidoglycan precursors from the inner to the outer leaflet of the cytoplasmic membrane.</text>
</comment>
<evidence type="ECO:0000256" key="3">
    <source>
        <dbReference type="ARBA" id="ARBA00022692"/>
    </source>
</evidence>
<feature type="transmembrane region" description="Helical" evidence="8">
    <location>
        <begin position="196"/>
        <end position="217"/>
    </location>
</feature>
<evidence type="ECO:0000256" key="6">
    <source>
        <dbReference type="ARBA" id="ARBA00022989"/>
    </source>
</evidence>
<reference evidence="10 11" key="1">
    <citation type="submission" date="2020-01" db="EMBL/GenBank/DDBJ databases">
        <title>Genomic analysis of Aminipila sp. CBA3637.</title>
        <authorList>
            <person name="Kim Y.B."/>
            <person name="Roh S.W."/>
        </authorList>
    </citation>
    <scope>NUCLEOTIDE SEQUENCE [LARGE SCALE GENOMIC DNA]</scope>
    <source>
        <strain evidence="10 11">CBA3637</strain>
    </source>
</reference>
<keyword evidence="3 8" id="KW-0812">Transmembrane</keyword>
<keyword evidence="8 9" id="KW-0813">Transport</keyword>
<comment type="similarity">
    <text evidence="8 9">Belongs to the MurJ/MviN family.</text>
</comment>
<evidence type="ECO:0000256" key="7">
    <source>
        <dbReference type="ARBA" id="ARBA00023136"/>
    </source>
</evidence>
<dbReference type="Proteomes" id="UP000463883">
    <property type="component" value="Chromosome"/>
</dbReference>
<dbReference type="NCBIfam" id="TIGR01695">
    <property type="entry name" value="murJ_mviN"/>
    <property type="match status" value="1"/>
</dbReference>
<feature type="transmembrane region" description="Helical" evidence="8">
    <location>
        <begin position="459"/>
        <end position="484"/>
    </location>
</feature>
<dbReference type="InterPro" id="IPR051050">
    <property type="entry name" value="Lipid_II_flippase_MurJ/MviN"/>
</dbReference>
<evidence type="ECO:0000256" key="8">
    <source>
        <dbReference type="HAMAP-Rule" id="MF_02078"/>
    </source>
</evidence>
<dbReference type="GO" id="GO:0009252">
    <property type="term" value="P:peptidoglycan biosynthetic process"/>
    <property type="evidence" value="ECO:0007669"/>
    <property type="project" value="UniProtKB-UniRule"/>
</dbReference>
<dbReference type="PANTHER" id="PTHR47019:SF1">
    <property type="entry name" value="LIPID II FLIPPASE MURJ"/>
    <property type="match status" value="1"/>
</dbReference>
<evidence type="ECO:0000313" key="10">
    <source>
        <dbReference type="EMBL" id="QHI72092.1"/>
    </source>
</evidence>
<dbReference type="AlphaFoldDB" id="A0A6P1MDJ4"/>
<dbReference type="KEGG" id="amic:Ami3637_06475"/>
<keyword evidence="5 8" id="KW-0573">Peptidoglycan synthesis</keyword>
<keyword evidence="6 8" id="KW-1133">Transmembrane helix</keyword>
<keyword evidence="11" id="KW-1185">Reference proteome</keyword>
<dbReference type="UniPathway" id="UPA00219"/>
<organism evidence="10 11">
    <name type="scientific">Aminipila terrae</name>
    <dbReference type="NCBI Taxonomy" id="2697030"/>
    <lineage>
        <taxon>Bacteria</taxon>
        <taxon>Bacillati</taxon>
        <taxon>Bacillota</taxon>
        <taxon>Clostridia</taxon>
        <taxon>Peptostreptococcales</taxon>
        <taxon>Anaerovoracaceae</taxon>
        <taxon>Aminipila</taxon>
    </lineage>
</organism>
<comment type="subcellular location">
    <subcellularLocation>
        <location evidence="1 8">Cell membrane</location>
        <topology evidence="1 8">Multi-pass membrane protein</topology>
    </subcellularLocation>
</comment>
<evidence type="ECO:0000256" key="2">
    <source>
        <dbReference type="ARBA" id="ARBA00022475"/>
    </source>
</evidence>
<dbReference type="HAMAP" id="MF_02078">
    <property type="entry name" value="MurJ_MviN"/>
    <property type="match status" value="1"/>
</dbReference>
<feature type="transmembrane region" description="Helical" evidence="8">
    <location>
        <begin position="141"/>
        <end position="163"/>
    </location>
</feature>